<proteinExistence type="predicted"/>
<accession>A0AAU6PV23</accession>
<dbReference type="AlphaFoldDB" id="A0AAU6PV23"/>
<sequence length="40" mass="4328">MLNKSGIYLSHRLNTTVKKTIDEAMAAGEAYEVCISAQGI</sequence>
<dbReference type="Proteomes" id="UP000829560">
    <property type="component" value="Chromosome"/>
</dbReference>
<name>A0AAU6PV23_9GAMM</name>
<protein>
    <submittedName>
        <fullName evidence="1">Uncharacterized protein</fullName>
    </submittedName>
</protein>
<reference evidence="1" key="1">
    <citation type="submission" date="2024-03" db="EMBL/GenBank/DDBJ databases">
        <title>Psychrobacter raelis sp. nov. isolated from a dog with peritonitis.</title>
        <authorList>
            <person name="Schiavone A."/>
            <person name="Manzulli V."/>
            <person name="Camarda A."/>
            <person name="Cafiero M.A."/>
            <person name="Vasco I."/>
            <person name="Marino L."/>
            <person name="Pennuzzi G."/>
            <person name="Serrecchia L."/>
            <person name="Galante D."/>
            <person name="Pugliese N."/>
        </authorList>
    </citation>
    <scope>NUCLEOTIDE SEQUENCE</scope>
    <source>
        <strain evidence="1">PraFG1</strain>
    </source>
</reference>
<dbReference type="RefSeq" id="WP_255016728.1">
    <property type="nucleotide sequence ID" value="NZ_CP093310.2"/>
</dbReference>
<gene>
    <name evidence="1" type="ORF">MN210_19475</name>
</gene>
<evidence type="ECO:0000313" key="2">
    <source>
        <dbReference type="Proteomes" id="UP000829560"/>
    </source>
</evidence>
<evidence type="ECO:0000313" key="1">
    <source>
        <dbReference type="EMBL" id="WXX24237.1"/>
    </source>
</evidence>
<dbReference type="KEGG" id="prae:MN210_19475"/>
<dbReference type="EMBL" id="CP093310">
    <property type="protein sequence ID" value="WXX24237.1"/>
    <property type="molecule type" value="Genomic_DNA"/>
</dbReference>
<organism evidence="1 2">
    <name type="scientific">Psychrobacter raelei</name>
    <dbReference type="NCBI Taxonomy" id="2565531"/>
    <lineage>
        <taxon>Bacteria</taxon>
        <taxon>Pseudomonadati</taxon>
        <taxon>Pseudomonadota</taxon>
        <taxon>Gammaproteobacteria</taxon>
        <taxon>Moraxellales</taxon>
        <taxon>Moraxellaceae</taxon>
        <taxon>Psychrobacter</taxon>
    </lineage>
</organism>
<keyword evidence="2" id="KW-1185">Reference proteome</keyword>